<organism evidence="3 4">
    <name type="scientific">Didymella heteroderae</name>
    <dbReference type="NCBI Taxonomy" id="1769908"/>
    <lineage>
        <taxon>Eukaryota</taxon>
        <taxon>Fungi</taxon>
        <taxon>Dikarya</taxon>
        <taxon>Ascomycota</taxon>
        <taxon>Pezizomycotina</taxon>
        <taxon>Dothideomycetes</taxon>
        <taxon>Pleosporomycetidae</taxon>
        <taxon>Pleosporales</taxon>
        <taxon>Pleosporineae</taxon>
        <taxon>Didymellaceae</taxon>
        <taxon>Didymella</taxon>
    </lineage>
</organism>
<protein>
    <recommendedName>
        <fullName evidence="5">PPPDE domain-containing protein</fullName>
    </recommendedName>
</protein>
<dbReference type="EMBL" id="SWKV01000002">
    <property type="protein sequence ID" value="KAF3047416.1"/>
    <property type="molecule type" value="Genomic_DNA"/>
</dbReference>
<feature type="transmembrane region" description="Helical" evidence="2">
    <location>
        <begin position="495"/>
        <end position="513"/>
    </location>
</feature>
<gene>
    <name evidence="3" type="ORF">E8E12_004616</name>
</gene>
<keyword evidence="4" id="KW-1185">Reference proteome</keyword>
<sequence length="584" mass="66326">MPAITSTESGMSASDLTDFETWRQHKATDIMPLLEDMLAQTRSIRGSFLKVRKTHPSSRYRQGRSRLLAAAVRQEDSRRFNSEATAEVTEKLGHLFALIKKYRSEFDRPDSSFTTLIERDDPALTQLTKSLYRVQSCLRSFAERFNDENSVSGWPLPIVPRDQFENTMGVFHEGIDIMSDFLDTLDILEDRTPEMESPPSPHILRGSSTWPALQDYTTQSPAVDIGPWLVSLPLDNQTENKPLDQGPVVENKPKADAKTTAGDTPKKRLVFLATRRLNQSEISKRVDEQIEEEQGHTSIDDYLIMQRQNPVDTFSHWAVYVWDKGDAFSGTLFELGQTGSTSEPFQRSGSILRKKVDGNLRWSLRADSVRQTLLTDEVIFDFAKAVIAKYGENYDFASANCQVFANTLTQCIARPMRREHVFQGIALLPRARAGSIFKRRCQEWEDVKTEFGSSTMLFIDPPSPLAVDLFLNVTVPPLLALLSLLALIEYIFGTAIWRLLVLTLAIGCLLPYARGPVRFYWCRVQDIKKAWQTVRDPILRKQEAARAQEDFIKDTITKDVKDINIGDIQSTFAASRQTQPLFRT</sequence>
<name>A0A9P5C4Y3_9PLEO</name>
<proteinExistence type="predicted"/>
<dbReference type="AlphaFoldDB" id="A0A9P5C4Y3"/>
<keyword evidence="2" id="KW-0812">Transmembrane</keyword>
<feature type="transmembrane region" description="Helical" evidence="2">
    <location>
        <begin position="469"/>
        <end position="488"/>
    </location>
</feature>
<keyword evidence="2" id="KW-1133">Transmembrane helix</keyword>
<evidence type="ECO:0000256" key="2">
    <source>
        <dbReference type="SAM" id="Phobius"/>
    </source>
</evidence>
<evidence type="ECO:0000313" key="4">
    <source>
        <dbReference type="Proteomes" id="UP000758155"/>
    </source>
</evidence>
<keyword evidence="2" id="KW-0472">Membrane</keyword>
<evidence type="ECO:0000313" key="3">
    <source>
        <dbReference type="EMBL" id="KAF3047416.1"/>
    </source>
</evidence>
<dbReference type="Proteomes" id="UP000758155">
    <property type="component" value="Unassembled WGS sequence"/>
</dbReference>
<feature type="region of interest" description="Disordered" evidence="1">
    <location>
        <begin position="236"/>
        <end position="262"/>
    </location>
</feature>
<comment type="caution">
    <text evidence="3">The sequence shown here is derived from an EMBL/GenBank/DDBJ whole genome shotgun (WGS) entry which is preliminary data.</text>
</comment>
<reference evidence="3" key="1">
    <citation type="submission" date="2019-04" db="EMBL/GenBank/DDBJ databases">
        <title>Sequencing of skin fungus with MAO and IRED activity.</title>
        <authorList>
            <person name="Marsaioli A.J."/>
            <person name="Bonatto J.M.C."/>
            <person name="Reis Junior O."/>
        </authorList>
    </citation>
    <scope>NUCLEOTIDE SEQUENCE</scope>
    <source>
        <strain evidence="3">28M1</strain>
    </source>
</reference>
<evidence type="ECO:0008006" key="5">
    <source>
        <dbReference type="Google" id="ProtNLM"/>
    </source>
</evidence>
<accession>A0A9P5C4Y3</accession>
<evidence type="ECO:0000256" key="1">
    <source>
        <dbReference type="SAM" id="MobiDB-lite"/>
    </source>
</evidence>